<organism evidence="3 4">
    <name type="scientific">Microbacterium flavum</name>
    <dbReference type="NCBI Taxonomy" id="415216"/>
    <lineage>
        <taxon>Bacteria</taxon>
        <taxon>Bacillati</taxon>
        <taxon>Actinomycetota</taxon>
        <taxon>Actinomycetes</taxon>
        <taxon>Micrococcales</taxon>
        <taxon>Microbacteriaceae</taxon>
        <taxon>Microbacterium</taxon>
    </lineage>
</organism>
<comment type="caution">
    <text evidence="3">The sequence shown here is derived from an EMBL/GenBank/DDBJ whole genome shotgun (WGS) entry which is preliminary data.</text>
</comment>
<dbReference type="InterPro" id="IPR005545">
    <property type="entry name" value="YCII"/>
</dbReference>
<sequence>MEYMLIIGVDESVPTPGPGEPGFDEMMGAWAAYTRGLFERGVFISGGSLHPSSTATTVRHEHGSAPAVIDGPFAETKEQLAGFYVVRAADLDEALALATELPLPAGAVEVRPLRMRPDETGAPRPVS</sequence>
<feature type="domain" description="YCII-related" evidence="2">
    <location>
        <begin position="14"/>
        <end position="113"/>
    </location>
</feature>
<dbReference type="SUPFAM" id="SSF54909">
    <property type="entry name" value="Dimeric alpha+beta barrel"/>
    <property type="match status" value="1"/>
</dbReference>
<accession>A0ABS5Y081</accession>
<gene>
    <name evidence="3" type="ORF">J0P97_13765</name>
</gene>
<name>A0ABS5Y081_9MICO</name>
<reference evidence="3 4" key="1">
    <citation type="submission" date="2021-03" db="EMBL/GenBank/DDBJ databases">
        <title>Microbacterium pauli sp. nov., isolated from microfiltered milk.</title>
        <authorList>
            <person name="Bellassi P."/>
            <person name="Fontana A."/>
            <person name="Callegari M.L."/>
            <person name="Lorenzo M."/>
            <person name="Cappa F."/>
        </authorList>
    </citation>
    <scope>NUCLEOTIDE SEQUENCE [LARGE SCALE GENOMIC DNA]</scope>
    <source>
        <strain evidence="3 4">DSM 18909</strain>
    </source>
</reference>
<evidence type="ECO:0000313" key="4">
    <source>
        <dbReference type="Proteomes" id="UP000740605"/>
    </source>
</evidence>
<evidence type="ECO:0000256" key="1">
    <source>
        <dbReference type="ARBA" id="ARBA00007689"/>
    </source>
</evidence>
<dbReference type="PANTHER" id="PTHR35174:SF3">
    <property type="entry name" value="BLL7171 PROTEIN"/>
    <property type="match status" value="1"/>
</dbReference>
<dbReference type="PANTHER" id="PTHR35174">
    <property type="entry name" value="BLL7171 PROTEIN-RELATED"/>
    <property type="match status" value="1"/>
</dbReference>
<comment type="similarity">
    <text evidence="1">Belongs to the YciI family.</text>
</comment>
<protein>
    <recommendedName>
        <fullName evidence="2">YCII-related domain-containing protein</fullName>
    </recommendedName>
</protein>
<dbReference type="EMBL" id="JAFLHG010000014">
    <property type="protein sequence ID" value="MBT8799128.1"/>
    <property type="molecule type" value="Genomic_DNA"/>
</dbReference>
<dbReference type="Pfam" id="PF03795">
    <property type="entry name" value="YCII"/>
    <property type="match status" value="1"/>
</dbReference>
<dbReference type="InterPro" id="IPR011008">
    <property type="entry name" value="Dimeric_a/b-barrel"/>
</dbReference>
<dbReference type="Proteomes" id="UP000740605">
    <property type="component" value="Unassembled WGS sequence"/>
</dbReference>
<proteinExistence type="inferred from homology"/>
<keyword evidence="4" id="KW-1185">Reference proteome</keyword>
<dbReference type="Gene3D" id="3.30.70.1060">
    <property type="entry name" value="Dimeric alpha+beta barrel"/>
    <property type="match status" value="1"/>
</dbReference>
<evidence type="ECO:0000259" key="2">
    <source>
        <dbReference type="Pfam" id="PF03795"/>
    </source>
</evidence>
<evidence type="ECO:0000313" key="3">
    <source>
        <dbReference type="EMBL" id="MBT8799128.1"/>
    </source>
</evidence>
<dbReference type="RefSeq" id="WP_215488363.1">
    <property type="nucleotide sequence ID" value="NZ_BAAAPJ010000007.1"/>
</dbReference>